<protein>
    <submittedName>
        <fullName evidence="2">Uncharacterized protein</fullName>
    </submittedName>
</protein>
<organism evidence="2 3">
    <name type="scientific">Cymbomonas tetramitiformis</name>
    <dbReference type="NCBI Taxonomy" id="36881"/>
    <lineage>
        <taxon>Eukaryota</taxon>
        <taxon>Viridiplantae</taxon>
        <taxon>Chlorophyta</taxon>
        <taxon>Pyramimonadophyceae</taxon>
        <taxon>Pyramimonadales</taxon>
        <taxon>Pyramimonadaceae</taxon>
        <taxon>Cymbomonas</taxon>
    </lineage>
</organism>
<feature type="region of interest" description="Disordered" evidence="1">
    <location>
        <begin position="85"/>
        <end position="135"/>
    </location>
</feature>
<evidence type="ECO:0000256" key="1">
    <source>
        <dbReference type="SAM" id="MobiDB-lite"/>
    </source>
</evidence>
<dbReference type="Proteomes" id="UP001190700">
    <property type="component" value="Unassembled WGS sequence"/>
</dbReference>
<gene>
    <name evidence="2" type="ORF">CYMTET_34860</name>
</gene>
<keyword evidence="3" id="KW-1185">Reference proteome</keyword>
<proteinExistence type="predicted"/>
<evidence type="ECO:0000313" key="2">
    <source>
        <dbReference type="EMBL" id="KAK3255983.1"/>
    </source>
</evidence>
<evidence type="ECO:0000313" key="3">
    <source>
        <dbReference type="Proteomes" id="UP001190700"/>
    </source>
</evidence>
<reference evidence="2 3" key="1">
    <citation type="journal article" date="2015" name="Genome Biol. Evol.">
        <title>Comparative Genomics of a Bacterivorous Green Alga Reveals Evolutionary Causalities and Consequences of Phago-Mixotrophic Mode of Nutrition.</title>
        <authorList>
            <person name="Burns J.A."/>
            <person name="Paasch A."/>
            <person name="Narechania A."/>
            <person name="Kim E."/>
        </authorList>
    </citation>
    <scope>NUCLEOTIDE SEQUENCE [LARGE SCALE GENOMIC DNA]</scope>
    <source>
        <strain evidence="2 3">PLY_AMNH</strain>
    </source>
</reference>
<name>A0AAE0FAA6_9CHLO</name>
<comment type="caution">
    <text evidence="2">The sequence shown here is derived from an EMBL/GenBank/DDBJ whole genome shotgun (WGS) entry which is preliminary data.</text>
</comment>
<feature type="non-terminal residue" evidence="2">
    <location>
        <position position="1"/>
    </location>
</feature>
<sequence>VEVDATNHSVTDSLSSSLQVVIRPGHPDTQLNVHNLISGLDAGESGAAERQTALFQMGGTIPSWLSVQPTGGVIGPASKEQIGFGVREEPDPHEQTPAAANLEAASGLKAPSRTSAGAELEDSFSKRRGESGSAGLSCRARLVLRV</sequence>
<dbReference type="EMBL" id="LGRX02022070">
    <property type="protein sequence ID" value="KAK3255983.1"/>
    <property type="molecule type" value="Genomic_DNA"/>
</dbReference>
<dbReference type="AlphaFoldDB" id="A0AAE0FAA6"/>
<accession>A0AAE0FAA6</accession>